<comment type="caution">
    <text evidence="5">The sequence shown here is derived from an EMBL/GenBank/DDBJ whole genome shotgun (WGS) entry which is preliminary data.</text>
</comment>
<evidence type="ECO:0000256" key="1">
    <source>
        <dbReference type="ARBA" id="ARBA00004123"/>
    </source>
</evidence>
<proteinExistence type="predicted"/>
<comment type="subcellular location">
    <subcellularLocation>
        <location evidence="1">Nucleus</location>
    </subcellularLocation>
</comment>
<gene>
    <name evidence="5" type="ORF">KI387_007919</name>
</gene>
<dbReference type="Proteomes" id="UP000824469">
    <property type="component" value="Unassembled WGS sequence"/>
</dbReference>
<keyword evidence="6" id="KW-1185">Reference proteome</keyword>
<accession>A0AA38LL28</accession>
<keyword evidence="3" id="KW-0539">Nucleus</keyword>
<keyword evidence="2" id="KW-0813">Transport</keyword>
<dbReference type="FunFam" id="1.25.10.10:FF:001096">
    <property type="entry name" value="Predicted protein"/>
    <property type="match status" value="1"/>
</dbReference>
<evidence type="ECO:0000256" key="2">
    <source>
        <dbReference type="ARBA" id="ARBA00022448"/>
    </source>
</evidence>
<sequence length="686" mass="79201">MALSTADLPTLYALLTNALSPDESLRKPAETTLSACENRPGFCSCLLEIIAAKDFESQNNARWLASVYFKNSINRYWRNRRDSLGISSAEKPYLRKKLLELIREENHQIAVQLAVLVSKIARIDYPKEWPELFSILVQQLQSSDILTTQRVYMVLHRTLKELSTKRLTADQRNFAEITSQLFDYTWHHWHSDTQTILHEFSVFVQSPTGTVFSLERQQALQLTCERWLLCLKTLQRMLISGFQSDARSVQEVTPVKEVCPSMLQAVQSLLQYRSAFLQGHDSFCAFADRACLKLMKVLIAVQCVHPYSFSNRHVFPPILDFCYKQITDPEPYISSFESFLIQCMILLKSVIECKEYKSSNTGRIVGDTVITLEQAKKNVAREAEEILKSLMVKERVVLLCNVLIRRYFIFASKDLEEWARDPESFHHDQDLIQWTEKLRPCAEALYLILFENYRQVLAPLVLDILKEAMDNCPVTEVEITQRMLLKEAAYSAVGISHYELSNYLSFKGWFEGALLSELHNMHSNRRIIRRRVAWILGQWVSEIKDEIRKPVYCALLGLLQDKDLAVKLAACRSLCSLIEDVQFYEEDFMDCITRCLEICFQAMQDVQEFDSKVQILNLISVMIDRLGEKIVPSANKLMQFFPQVWDESSGESLLRIQVILAVQNFVVALGPQSPMCYNMLLPILQQ</sequence>
<dbReference type="SUPFAM" id="SSF48371">
    <property type="entry name" value="ARM repeat"/>
    <property type="match status" value="1"/>
</dbReference>
<dbReference type="PANTHER" id="PTHR10997:SF7">
    <property type="entry name" value="IMPORTIN-11"/>
    <property type="match status" value="1"/>
</dbReference>
<name>A0AA38LL28_TAXCH</name>
<dbReference type="GO" id="GO:0031267">
    <property type="term" value="F:small GTPase binding"/>
    <property type="evidence" value="ECO:0007669"/>
    <property type="project" value="InterPro"/>
</dbReference>
<dbReference type="Pfam" id="PF03810">
    <property type="entry name" value="IBN_N"/>
    <property type="match status" value="1"/>
</dbReference>
<dbReference type="OMA" id="THYTESF"/>
<organism evidence="5 6">
    <name type="scientific">Taxus chinensis</name>
    <name type="common">Chinese yew</name>
    <name type="synonym">Taxus wallichiana var. chinensis</name>
    <dbReference type="NCBI Taxonomy" id="29808"/>
    <lineage>
        <taxon>Eukaryota</taxon>
        <taxon>Viridiplantae</taxon>
        <taxon>Streptophyta</taxon>
        <taxon>Embryophyta</taxon>
        <taxon>Tracheophyta</taxon>
        <taxon>Spermatophyta</taxon>
        <taxon>Pinopsida</taxon>
        <taxon>Pinidae</taxon>
        <taxon>Conifers II</taxon>
        <taxon>Cupressales</taxon>
        <taxon>Taxaceae</taxon>
        <taxon>Taxus</taxon>
    </lineage>
</organism>
<evidence type="ECO:0000313" key="5">
    <source>
        <dbReference type="EMBL" id="KAH9327741.1"/>
    </source>
</evidence>
<feature type="domain" description="Importin N-terminal" evidence="4">
    <location>
        <begin position="29"/>
        <end position="104"/>
    </location>
</feature>
<dbReference type="GO" id="GO:0005635">
    <property type="term" value="C:nuclear envelope"/>
    <property type="evidence" value="ECO:0007669"/>
    <property type="project" value="TreeGrafter"/>
</dbReference>
<dbReference type="GO" id="GO:0006606">
    <property type="term" value="P:protein import into nucleus"/>
    <property type="evidence" value="ECO:0007669"/>
    <property type="project" value="TreeGrafter"/>
</dbReference>
<dbReference type="Gene3D" id="1.25.10.10">
    <property type="entry name" value="Leucine-rich Repeat Variant"/>
    <property type="match status" value="1"/>
</dbReference>
<dbReference type="AlphaFoldDB" id="A0AA38LL28"/>
<evidence type="ECO:0000256" key="3">
    <source>
        <dbReference type="ARBA" id="ARBA00023242"/>
    </source>
</evidence>
<dbReference type="PANTHER" id="PTHR10997">
    <property type="entry name" value="IMPORTIN-7, 8, 11"/>
    <property type="match status" value="1"/>
</dbReference>
<evidence type="ECO:0000313" key="6">
    <source>
        <dbReference type="Proteomes" id="UP000824469"/>
    </source>
</evidence>
<dbReference type="InterPro" id="IPR011989">
    <property type="entry name" value="ARM-like"/>
</dbReference>
<dbReference type="GO" id="GO:0005829">
    <property type="term" value="C:cytosol"/>
    <property type="evidence" value="ECO:0007669"/>
    <property type="project" value="TreeGrafter"/>
</dbReference>
<reference evidence="5 6" key="1">
    <citation type="journal article" date="2021" name="Nat. Plants">
        <title>The Taxus genome provides insights into paclitaxel biosynthesis.</title>
        <authorList>
            <person name="Xiong X."/>
            <person name="Gou J."/>
            <person name="Liao Q."/>
            <person name="Li Y."/>
            <person name="Zhou Q."/>
            <person name="Bi G."/>
            <person name="Li C."/>
            <person name="Du R."/>
            <person name="Wang X."/>
            <person name="Sun T."/>
            <person name="Guo L."/>
            <person name="Liang H."/>
            <person name="Lu P."/>
            <person name="Wu Y."/>
            <person name="Zhang Z."/>
            <person name="Ro D.K."/>
            <person name="Shang Y."/>
            <person name="Huang S."/>
            <person name="Yan J."/>
        </authorList>
    </citation>
    <scope>NUCLEOTIDE SEQUENCE [LARGE SCALE GENOMIC DNA]</scope>
    <source>
        <strain evidence="5">Ta-2019</strain>
    </source>
</reference>
<evidence type="ECO:0000259" key="4">
    <source>
        <dbReference type="PROSITE" id="PS50166"/>
    </source>
</evidence>
<dbReference type="PROSITE" id="PS50166">
    <property type="entry name" value="IMPORTIN_B_NT"/>
    <property type="match status" value="1"/>
</dbReference>
<dbReference type="InterPro" id="IPR016024">
    <property type="entry name" value="ARM-type_fold"/>
</dbReference>
<dbReference type="InterPro" id="IPR001494">
    <property type="entry name" value="Importin-beta_N"/>
</dbReference>
<dbReference type="SMART" id="SM00913">
    <property type="entry name" value="IBN_N"/>
    <property type="match status" value="1"/>
</dbReference>
<protein>
    <recommendedName>
        <fullName evidence="4">Importin N-terminal domain-containing protein</fullName>
    </recommendedName>
</protein>
<feature type="non-terminal residue" evidence="5">
    <location>
        <position position="686"/>
    </location>
</feature>
<dbReference type="EMBL" id="JAHRHJ020000002">
    <property type="protein sequence ID" value="KAH9327741.1"/>
    <property type="molecule type" value="Genomic_DNA"/>
</dbReference>